<keyword evidence="4" id="KW-1185">Reference proteome</keyword>
<organism evidence="3 4">
    <name type="scientific">Brevibacillus laterosporus</name>
    <name type="common">Bacillus laterosporus</name>
    <dbReference type="NCBI Taxonomy" id="1465"/>
    <lineage>
        <taxon>Bacteria</taxon>
        <taxon>Bacillati</taxon>
        <taxon>Bacillota</taxon>
        <taxon>Bacilli</taxon>
        <taxon>Bacillales</taxon>
        <taxon>Paenibacillaceae</taxon>
        <taxon>Brevibacillus</taxon>
    </lineage>
</organism>
<dbReference type="EMBL" id="CP033464">
    <property type="protein sequence ID" value="QDX92265.1"/>
    <property type="molecule type" value="Genomic_DNA"/>
</dbReference>
<dbReference type="Proteomes" id="UP000319432">
    <property type="component" value="Chromosome"/>
</dbReference>
<evidence type="ECO:0000256" key="1">
    <source>
        <dbReference type="SAM" id="MobiDB-lite"/>
    </source>
</evidence>
<name>A0A502HWR7_BRELA</name>
<feature type="compositionally biased region" description="Basic and acidic residues" evidence="1">
    <location>
        <begin position="72"/>
        <end position="83"/>
    </location>
</feature>
<evidence type="ECO:0000313" key="4">
    <source>
        <dbReference type="Proteomes" id="UP000319432"/>
    </source>
</evidence>
<evidence type="ECO:0000313" key="3">
    <source>
        <dbReference type="EMBL" id="QDX92265.1"/>
    </source>
</evidence>
<gene>
    <name evidence="3" type="ORF">EEL30_07795</name>
</gene>
<dbReference type="OrthoDB" id="2166958at2"/>
<sequence>MKKMIFTLTSLALVLGIGTGVYASTSQVTPDQKEFEQMRPFMQQMHPQMTDAQISSMYETCHGPNGMHNRMMKNDEDQNSNRK</sequence>
<dbReference type="AlphaFoldDB" id="A0A502HWR7"/>
<accession>A0A502HWR7</accession>
<feature type="chain" id="PRO_5043523357" evidence="2">
    <location>
        <begin position="24"/>
        <end position="83"/>
    </location>
</feature>
<protein>
    <submittedName>
        <fullName evidence="3">Uncharacterized protein</fullName>
    </submittedName>
</protein>
<keyword evidence="2" id="KW-0732">Signal</keyword>
<evidence type="ECO:0000256" key="2">
    <source>
        <dbReference type="SAM" id="SignalP"/>
    </source>
</evidence>
<proteinExistence type="predicted"/>
<feature type="signal peptide" evidence="2">
    <location>
        <begin position="1"/>
        <end position="23"/>
    </location>
</feature>
<reference evidence="3 4" key="1">
    <citation type="submission" date="2018-11" db="EMBL/GenBank/DDBJ databases">
        <title>Phylogenetic determinants of toxin gene distribution in genomes of Brevibacillus laterosporus.</title>
        <authorList>
            <person name="Glare T.R."/>
            <person name="Durrant A."/>
            <person name="Berry C."/>
            <person name="Palma L."/>
            <person name="Ormskirk M."/>
            <person name="Cox M.O."/>
        </authorList>
    </citation>
    <scope>NUCLEOTIDE SEQUENCE [LARGE SCALE GENOMIC DNA]</scope>
    <source>
        <strain evidence="3 4">1821L</strain>
    </source>
</reference>
<feature type="region of interest" description="Disordered" evidence="1">
    <location>
        <begin position="60"/>
        <end position="83"/>
    </location>
</feature>